<comment type="caution">
    <text evidence="1">The sequence shown here is derived from an EMBL/GenBank/DDBJ whole genome shotgun (WGS) entry which is preliminary data.</text>
</comment>
<evidence type="ECO:0000313" key="1">
    <source>
        <dbReference type="EMBL" id="MCI49348.1"/>
    </source>
</evidence>
<sequence length="31" mass="3219">AAGRGNKLKNDADILKFGFPAVSISCSLVLL</sequence>
<name>A0A392SKC9_9FABA</name>
<proteinExistence type="predicted"/>
<evidence type="ECO:0000313" key="2">
    <source>
        <dbReference type="Proteomes" id="UP000265520"/>
    </source>
</evidence>
<dbReference type="EMBL" id="LXQA010399848">
    <property type="protein sequence ID" value="MCI49348.1"/>
    <property type="molecule type" value="Genomic_DNA"/>
</dbReference>
<organism evidence="1 2">
    <name type="scientific">Trifolium medium</name>
    <dbReference type="NCBI Taxonomy" id="97028"/>
    <lineage>
        <taxon>Eukaryota</taxon>
        <taxon>Viridiplantae</taxon>
        <taxon>Streptophyta</taxon>
        <taxon>Embryophyta</taxon>
        <taxon>Tracheophyta</taxon>
        <taxon>Spermatophyta</taxon>
        <taxon>Magnoliopsida</taxon>
        <taxon>eudicotyledons</taxon>
        <taxon>Gunneridae</taxon>
        <taxon>Pentapetalae</taxon>
        <taxon>rosids</taxon>
        <taxon>fabids</taxon>
        <taxon>Fabales</taxon>
        <taxon>Fabaceae</taxon>
        <taxon>Papilionoideae</taxon>
        <taxon>50 kb inversion clade</taxon>
        <taxon>NPAAA clade</taxon>
        <taxon>Hologalegina</taxon>
        <taxon>IRL clade</taxon>
        <taxon>Trifolieae</taxon>
        <taxon>Trifolium</taxon>
    </lineage>
</organism>
<dbReference type="AlphaFoldDB" id="A0A392SKC9"/>
<keyword evidence="2" id="KW-1185">Reference proteome</keyword>
<protein>
    <submittedName>
        <fullName evidence="1">Uncharacterized protein</fullName>
    </submittedName>
</protein>
<reference evidence="1 2" key="1">
    <citation type="journal article" date="2018" name="Front. Plant Sci.">
        <title>Red Clover (Trifolium pratense) and Zigzag Clover (T. medium) - A Picture of Genomic Similarities and Differences.</title>
        <authorList>
            <person name="Dluhosova J."/>
            <person name="Istvanek J."/>
            <person name="Nedelnik J."/>
            <person name="Repkova J."/>
        </authorList>
    </citation>
    <scope>NUCLEOTIDE SEQUENCE [LARGE SCALE GENOMIC DNA]</scope>
    <source>
        <strain evidence="2">cv. 10/8</strain>
        <tissue evidence="1">Leaf</tissue>
    </source>
</reference>
<dbReference type="Proteomes" id="UP000265520">
    <property type="component" value="Unassembled WGS sequence"/>
</dbReference>
<feature type="non-terminal residue" evidence="1">
    <location>
        <position position="1"/>
    </location>
</feature>
<accession>A0A392SKC9</accession>